<proteinExistence type="predicted"/>
<keyword evidence="1" id="KW-0812">Transmembrane</keyword>
<organism evidence="2">
    <name type="scientific">Arundo donax</name>
    <name type="common">Giant reed</name>
    <name type="synonym">Donax arundinaceus</name>
    <dbReference type="NCBI Taxonomy" id="35708"/>
    <lineage>
        <taxon>Eukaryota</taxon>
        <taxon>Viridiplantae</taxon>
        <taxon>Streptophyta</taxon>
        <taxon>Embryophyta</taxon>
        <taxon>Tracheophyta</taxon>
        <taxon>Spermatophyta</taxon>
        <taxon>Magnoliopsida</taxon>
        <taxon>Liliopsida</taxon>
        <taxon>Poales</taxon>
        <taxon>Poaceae</taxon>
        <taxon>PACMAD clade</taxon>
        <taxon>Arundinoideae</taxon>
        <taxon>Arundineae</taxon>
        <taxon>Arundo</taxon>
    </lineage>
</organism>
<feature type="transmembrane region" description="Helical" evidence="1">
    <location>
        <begin position="6"/>
        <end position="29"/>
    </location>
</feature>
<reference evidence="2" key="2">
    <citation type="journal article" date="2015" name="Data Brief">
        <title>Shoot transcriptome of the giant reed, Arundo donax.</title>
        <authorList>
            <person name="Barrero R.A."/>
            <person name="Guerrero F.D."/>
            <person name="Moolhuijzen P."/>
            <person name="Goolsby J.A."/>
            <person name="Tidwell J."/>
            <person name="Bellgard S.E."/>
            <person name="Bellgard M.I."/>
        </authorList>
    </citation>
    <scope>NUCLEOTIDE SEQUENCE</scope>
    <source>
        <tissue evidence="2">Shoot tissue taken approximately 20 cm above the soil surface</tissue>
    </source>
</reference>
<keyword evidence="1" id="KW-1133">Transmembrane helix</keyword>
<keyword evidence="1" id="KW-0472">Membrane</keyword>
<dbReference type="EMBL" id="GBRH01167526">
    <property type="protein sequence ID" value="JAE30370.1"/>
    <property type="molecule type" value="Transcribed_RNA"/>
</dbReference>
<reference evidence="2" key="1">
    <citation type="submission" date="2014-09" db="EMBL/GenBank/DDBJ databases">
        <authorList>
            <person name="Magalhaes I.L.F."/>
            <person name="Oliveira U."/>
            <person name="Santos F.R."/>
            <person name="Vidigal T.H.D.A."/>
            <person name="Brescovit A.D."/>
            <person name="Santos A.J."/>
        </authorList>
    </citation>
    <scope>NUCLEOTIDE SEQUENCE</scope>
    <source>
        <tissue evidence="2">Shoot tissue taken approximately 20 cm above the soil surface</tissue>
    </source>
</reference>
<accession>A0A0A9GZF9</accession>
<name>A0A0A9GZF9_ARUDO</name>
<evidence type="ECO:0000313" key="2">
    <source>
        <dbReference type="EMBL" id="JAE30370.1"/>
    </source>
</evidence>
<dbReference type="AlphaFoldDB" id="A0A0A9GZF9"/>
<evidence type="ECO:0000256" key="1">
    <source>
        <dbReference type="SAM" id="Phobius"/>
    </source>
</evidence>
<protein>
    <submittedName>
        <fullName evidence="2">Uncharacterized protein</fullName>
    </submittedName>
</protein>
<sequence>MKTLRCMMLMATLTIMMVIHLLIMLIHLLHKKLQMQPKGSGPGAGRNLCQ</sequence>